<evidence type="ECO:0000313" key="2">
    <source>
        <dbReference type="EMBL" id="RSH79661.1"/>
    </source>
</evidence>
<gene>
    <name evidence="2" type="ORF">EHS24_009313</name>
</gene>
<sequence length="136" mass="14949">MPAPTPQLTAAAAAGPNDVITDVEIFNALRALCENHAAIRDHNVKLERRIAEVERHRAEIVHELVQLRLEVAETQSTQQKLRQEIEQLEASFTSAKAALAGQKAETAMLNEMLKTVRDKMEELEVAAATTGVKVQA</sequence>
<feature type="coiled-coil region" evidence="1">
    <location>
        <begin position="43"/>
        <end position="126"/>
    </location>
</feature>
<proteinExistence type="predicted"/>
<accession>A0A427XL96</accession>
<protein>
    <submittedName>
        <fullName evidence="2">Uncharacterized protein</fullName>
    </submittedName>
</protein>
<dbReference type="Proteomes" id="UP000279236">
    <property type="component" value="Unassembled WGS sequence"/>
</dbReference>
<comment type="caution">
    <text evidence="2">The sequence shown here is derived from an EMBL/GenBank/DDBJ whole genome shotgun (WGS) entry which is preliminary data.</text>
</comment>
<keyword evidence="1" id="KW-0175">Coiled coil</keyword>
<evidence type="ECO:0000256" key="1">
    <source>
        <dbReference type="SAM" id="Coils"/>
    </source>
</evidence>
<reference evidence="2 3" key="1">
    <citation type="submission" date="2018-11" db="EMBL/GenBank/DDBJ databases">
        <title>Genome sequence of Apiotrichum porosum DSM 27194.</title>
        <authorList>
            <person name="Aliyu H."/>
            <person name="Gorte O."/>
            <person name="Ochsenreither K."/>
        </authorList>
    </citation>
    <scope>NUCLEOTIDE SEQUENCE [LARGE SCALE GENOMIC DNA]</scope>
    <source>
        <strain evidence="2 3">DSM 27194</strain>
    </source>
</reference>
<dbReference type="RefSeq" id="XP_028474770.1">
    <property type="nucleotide sequence ID" value="XM_028624602.1"/>
</dbReference>
<dbReference type="GeneID" id="39593856"/>
<name>A0A427XL96_9TREE</name>
<organism evidence="2 3">
    <name type="scientific">Apiotrichum porosum</name>
    <dbReference type="NCBI Taxonomy" id="105984"/>
    <lineage>
        <taxon>Eukaryota</taxon>
        <taxon>Fungi</taxon>
        <taxon>Dikarya</taxon>
        <taxon>Basidiomycota</taxon>
        <taxon>Agaricomycotina</taxon>
        <taxon>Tremellomycetes</taxon>
        <taxon>Trichosporonales</taxon>
        <taxon>Trichosporonaceae</taxon>
        <taxon>Apiotrichum</taxon>
    </lineage>
</organism>
<keyword evidence="3" id="KW-1185">Reference proteome</keyword>
<dbReference type="AlphaFoldDB" id="A0A427XL96"/>
<evidence type="ECO:0000313" key="3">
    <source>
        <dbReference type="Proteomes" id="UP000279236"/>
    </source>
</evidence>
<dbReference type="EMBL" id="RSCE01000009">
    <property type="protein sequence ID" value="RSH79661.1"/>
    <property type="molecule type" value="Genomic_DNA"/>
</dbReference>